<comment type="caution">
    <text evidence="1">The sequence shown here is derived from an EMBL/GenBank/DDBJ whole genome shotgun (WGS) entry which is preliminary data.</text>
</comment>
<accession>A0ACB9SC38</accession>
<dbReference type="Proteomes" id="UP001057402">
    <property type="component" value="Chromosome 1"/>
</dbReference>
<reference evidence="2" key="1">
    <citation type="journal article" date="2023" name="Front. Plant Sci.">
        <title>Chromosomal-level genome assembly of Melastoma candidum provides insights into trichome evolution.</title>
        <authorList>
            <person name="Zhong Y."/>
            <person name="Wu W."/>
            <person name="Sun C."/>
            <person name="Zou P."/>
            <person name="Liu Y."/>
            <person name="Dai S."/>
            <person name="Zhou R."/>
        </authorList>
    </citation>
    <scope>NUCLEOTIDE SEQUENCE [LARGE SCALE GENOMIC DNA]</scope>
</reference>
<sequence length="464" mass="49949">MNSGELGSLMIWEMWGLLKVGVLGAAMLVSWLSCCGRTSADVILIGRNISLSFTSVDANFAPTVKASGERGILYVAEPVDACSRLIKEAQRKSNHSSTFVLVVRGGCSFEDKVRIAQEAGFKAVIVYNNEMDGPLVAMSGSSVGINIHAVFVSRASGELLKKYAGSTDAELWILPSNQNSAWSIMVISFISLLAMSAVLATCFFVQRHRIRRERPQATQVREFHGMSRRLVKAMPSLVFTSVVEDNCTSQTCAICIEDYNVGDKLRILPCRHKFHASCVDAWLTSWRTFCPMCKRDARTATGEPPASESTPLLSSSLQSVASSSVLSSSARSSAASSPAIQITRASIPHSASHASSLASTYAQQSLHSYQRSPSVMSVSRSSVDLGNALSQRSQGSSRLASPLSMALAYPSISPMNSRYMSYAPSPSNGSMSYLGHGHQQNPLHHIDSTASFSPFASAHSLPEC</sequence>
<name>A0ACB9SC38_9MYRT</name>
<organism evidence="1 2">
    <name type="scientific">Melastoma candidum</name>
    <dbReference type="NCBI Taxonomy" id="119954"/>
    <lineage>
        <taxon>Eukaryota</taxon>
        <taxon>Viridiplantae</taxon>
        <taxon>Streptophyta</taxon>
        <taxon>Embryophyta</taxon>
        <taxon>Tracheophyta</taxon>
        <taxon>Spermatophyta</taxon>
        <taxon>Magnoliopsida</taxon>
        <taxon>eudicotyledons</taxon>
        <taxon>Gunneridae</taxon>
        <taxon>Pentapetalae</taxon>
        <taxon>rosids</taxon>
        <taxon>malvids</taxon>
        <taxon>Myrtales</taxon>
        <taxon>Melastomataceae</taxon>
        <taxon>Melastomatoideae</taxon>
        <taxon>Melastomateae</taxon>
        <taxon>Melastoma</taxon>
    </lineage>
</organism>
<evidence type="ECO:0000313" key="1">
    <source>
        <dbReference type="EMBL" id="KAI4388812.1"/>
    </source>
</evidence>
<evidence type="ECO:0000313" key="2">
    <source>
        <dbReference type="Proteomes" id="UP001057402"/>
    </source>
</evidence>
<gene>
    <name evidence="1" type="ORF">MLD38_001107</name>
</gene>
<protein>
    <submittedName>
        <fullName evidence="1">Uncharacterized protein</fullName>
    </submittedName>
</protein>
<proteinExistence type="predicted"/>
<keyword evidence="2" id="KW-1185">Reference proteome</keyword>
<dbReference type="EMBL" id="CM042880">
    <property type="protein sequence ID" value="KAI4388812.1"/>
    <property type="molecule type" value="Genomic_DNA"/>
</dbReference>